<proteinExistence type="predicted"/>
<keyword evidence="1" id="KW-0067">ATP-binding</keyword>
<accession>A0AAE1LBR1</accession>
<keyword evidence="1" id="KW-0378">Hydrolase</keyword>
<dbReference type="Proteomes" id="UP001219518">
    <property type="component" value="Unassembled WGS sequence"/>
</dbReference>
<dbReference type="EMBL" id="JAHWGI010000331">
    <property type="protein sequence ID" value="KAK3913610.1"/>
    <property type="molecule type" value="Genomic_DNA"/>
</dbReference>
<gene>
    <name evidence="1" type="ORF">KUF71_023068</name>
</gene>
<comment type="caution">
    <text evidence="1">The sequence shown here is derived from an EMBL/GenBank/DDBJ whole genome shotgun (WGS) entry which is preliminary data.</text>
</comment>
<keyword evidence="1" id="KW-0547">Nucleotide-binding</keyword>
<evidence type="ECO:0000313" key="2">
    <source>
        <dbReference type="Proteomes" id="UP001219518"/>
    </source>
</evidence>
<reference evidence="1" key="2">
    <citation type="journal article" date="2023" name="BMC Genomics">
        <title>Pest status, molecular evolution, and epigenetic factors derived from the genome assembly of Frankliniella fusca, a thysanopteran phytovirus vector.</title>
        <authorList>
            <person name="Catto M.A."/>
            <person name="Labadie P.E."/>
            <person name="Jacobson A.L."/>
            <person name="Kennedy G.G."/>
            <person name="Srinivasan R."/>
            <person name="Hunt B.G."/>
        </authorList>
    </citation>
    <scope>NUCLEOTIDE SEQUENCE</scope>
    <source>
        <strain evidence="1">PL_HMW_Pooled</strain>
    </source>
</reference>
<keyword evidence="2" id="KW-1185">Reference proteome</keyword>
<sequence length="181" mass="19942">MELKKKHCAVQPCSAHAVNLGLENSFPLSCGQDQVPTLDSKCGQCGCGVHFIQNYSYLSSCLSGPFRREYVLGLVSLLAAKMCCAHSFFQQAITPCVTPLQSFQSNTPARRKIFANWQSSPLSSNPGGMSSIQPLNVLTLNQLKDFLRFKKNVAGTKNVNITTFKKEVLISRILHVFDVTL</sequence>
<dbReference type="GO" id="GO:0004386">
    <property type="term" value="F:helicase activity"/>
    <property type="evidence" value="ECO:0007669"/>
    <property type="project" value="UniProtKB-KW"/>
</dbReference>
<evidence type="ECO:0000313" key="1">
    <source>
        <dbReference type="EMBL" id="KAK3913610.1"/>
    </source>
</evidence>
<organism evidence="1 2">
    <name type="scientific">Frankliniella fusca</name>
    <dbReference type="NCBI Taxonomy" id="407009"/>
    <lineage>
        <taxon>Eukaryota</taxon>
        <taxon>Metazoa</taxon>
        <taxon>Ecdysozoa</taxon>
        <taxon>Arthropoda</taxon>
        <taxon>Hexapoda</taxon>
        <taxon>Insecta</taxon>
        <taxon>Pterygota</taxon>
        <taxon>Neoptera</taxon>
        <taxon>Paraneoptera</taxon>
        <taxon>Thysanoptera</taxon>
        <taxon>Terebrantia</taxon>
        <taxon>Thripoidea</taxon>
        <taxon>Thripidae</taxon>
        <taxon>Frankliniella</taxon>
    </lineage>
</organism>
<protein>
    <submittedName>
        <fullName evidence="1">ATP-dependent DNA helicase Hel308</fullName>
    </submittedName>
</protein>
<name>A0AAE1LBR1_9NEOP</name>
<keyword evidence="1" id="KW-0347">Helicase</keyword>
<dbReference type="AlphaFoldDB" id="A0AAE1LBR1"/>
<reference evidence="1" key="1">
    <citation type="submission" date="2021-07" db="EMBL/GenBank/DDBJ databases">
        <authorList>
            <person name="Catto M.A."/>
            <person name="Jacobson A."/>
            <person name="Kennedy G."/>
            <person name="Labadie P."/>
            <person name="Hunt B.G."/>
            <person name="Srinivasan R."/>
        </authorList>
    </citation>
    <scope>NUCLEOTIDE SEQUENCE</scope>
    <source>
        <strain evidence="1">PL_HMW_Pooled</strain>
        <tissue evidence="1">Head</tissue>
    </source>
</reference>